<dbReference type="AlphaFoldDB" id="A0A1E7Z6Q8"/>
<dbReference type="PANTHER" id="PTHR43747:SF4">
    <property type="entry name" value="FLAVIN-DEPENDENT TRYPTOPHAN HALOGENASE"/>
    <property type="match status" value="1"/>
</dbReference>
<name>A0A1E7Z6Q8_9ALTE</name>
<evidence type="ECO:0000256" key="1">
    <source>
        <dbReference type="PIRSR" id="PIRSR011396-1"/>
    </source>
</evidence>
<comment type="caution">
    <text evidence="3">The sequence shown here is derived from an EMBL/GenBank/DDBJ whole genome shotgun (WGS) entry which is preliminary data.</text>
</comment>
<dbReference type="PANTHER" id="PTHR43747">
    <property type="entry name" value="FAD-BINDING PROTEIN"/>
    <property type="match status" value="1"/>
</dbReference>
<protein>
    <submittedName>
        <fullName evidence="3">Tryptophan halogenase</fullName>
    </submittedName>
</protein>
<sequence length="520" mass="57737">MTNRVVIVGGGAAGWLTAGILAAKNGIHSGCTNPVHIELVESPNVKNLMVGEGTWPTMRDTLRQIGLSEQDFMRFCNAGFKQASKFVNWQYGNGEHYYHPFTAPAGYGAVNLSSHFVKNRPGADFESMVCAQGAVCEQSLAPKTLAMPEYAFAMNYGYHLNAGKFTEMLRLHCTQKLGVVHTLGHVENVNGAANGDIASLTLDDGRQIDGDLFIDCSGFKALLLNGFYNIPLVSKRDQLFNDAALALQVPYKDDTAPIASATVATAQQHGWIWDIALSSRRGIGHVFSRQHCSEEQAREALMNYVKSDPHLDASGAEPRLITFEPGHRSTFWHRNCVGIGVSAGFVEPLEATALVLVEKSVEWISHQFPRCRNAMTVLAKRYNEMTHKRWEEIIDFIKLHYVLSSRDDSEYWRAHREGASIPESLKESLLLWQTQPPWLYETDRRLELFSSASKQYILMGMQATCSDACVGLSQHEMRVADKALGGVQRSTAELLGLLLSNREYLTRLAGKVQENARARA</sequence>
<keyword evidence="4" id="KW-1185">Reference proteome</keyword>
<evidence type="ECO:0000256" key="2">
    <source>
        <dbReference type="PIRSR" id="PIRSR011396-2"/>
    </source>
</evidence>
<accession>A0A1E7Z6Q8</accession>
<keyword evidence="2" id="KW-0547">Nucleotide-binding</keyword>
<feature type="binding site" evidence="2">
    <location>
        <position position="186"/>
    </location>
    <ligand>
        <name>FAD</name>
        <dbReference type="ChEBI" id="CHEBI:57692"/>
    </ligand>
</feature>
<dbReference type="STRING" id="1656094.BFC18_20790"/>
<organism evidence="3 4">
    <name type="scientific">Alteromonas confluentis</name>
    <dbReference type="NCBI Taxonomy" id="1656094"/>
    <lineage>
        <taxon>Bacteria</taxon>
        <taxon>Pseudomonadati</taxon>
        <taxon>Pseudomonadota</taxon>
        <taxon>Gammaproteobacteria</taxon>
        <taxon>Alteromonadales</taxon>
        <taxon>Alteromonadaceae</taxon>
        <taxon>Alteromonas/Salinimonas group</taxon>
        <taxon>Alteromonas</taxon>
    </lineage>
</organism>
<dbReference type="SUPFAM" id="SSF51905">
    <property type="entry name" value="FAD/NAD(P)-binding domain"/>
    <property type="match status" value="1"/>
</dbReference>
<dbReference type="InterPro" id="IPR050816">
    <property type="entry name" value="Flavin-dep_Halogenase_NPB"/>
</dbReference>
<reference evidence="3 4" key="1">
    <citation type="submission" date="2016-08" db="EMBL/GenBank/DDBJ databases">
        <authorList>
            <person name="Seilhamer J.J."/>
        </authorList>
    </citation>
    <scope>NUCLEOTIDE SEQUENCE [LARGE SCALE GENOMIC DNA]</scope>
    <source>
        <strain evidence="3 4">KCTC 42603</strain>
    </source>
</reference>
<dbReference type="InterPro" id="IPR006905">
    <property type="entry name" value="Flavin_halogenase"/>
</dbReference>
<dbReference type="InterPro" id="IPR033856">
    <property type="entry name" value="Trp_halogen"/>
</dbReference>
<dbReference type="Gene3D" id="3.50.50.60">
    <property type="entry name" value="FAD/NAD(P)-binding domain"/>
    <property type="match status" value="1"/>
</dbReference>
<dbReference type="OrthoDB" id="7178350at2"/>
<feature type="binding site" evidence="2">
    <location>
        <position position="81"/>
    </location>
    <ligand>
        <name>7-chloro-L-tryptophan</name>
        <dbReference type="ChEBI" id="CHEBI:58713"/>
    </ligand>
</feature>
<keyword evidence="2" id="KW-0285">Flavoprotein</keyword>
<feature type="binding site" evidence="2">
    <location>
        <begin position="10"/>
        <end position="13"/>
    </location>
    <ligand>
        <name>FAD</name>
        <dbReference type="ChEBI" id="CHEBI:57692"/>
    </ligand>
</feature>
<feature type="active site" evidence="1">
    <location>
        <position position="81"/>
    </location>
</feature>
<keyword evidence="2" id="KW-0274">FAD</keyword>
<dbReference type="Proteomes" id="UP000175691">
    <property type="component" value="Unassembled WGS sequence"/>
</dbReference>
<dbReference type="Pfam" id="PF04820">
    <property type="entry name" value="Trp_halogenase"/>
    <property type="match status" value="1"/>
</dbReference>
<dbReference type="EMBL" id="MDHN01000041">
    <property type="protein sequence ID" value="OFC69167.1"/>
    <property type="molecule type" value="Genomic_DNA"/>
</dbReference>
<dbReference type="GO" id="GO:0004497">
    <property type="term" value="F:monooxygenase activity"/>
    <property type="evidence" value="ECO:0007669"/>
    <property type="project" value="InterPro"/>
</dbReference>
<feature type="binding site" evidence="2">
    <location>
        <position position="350"/>
    </location>
    <ligand>
        <name>FAD</name>
        <dbReference type="ChEBI" id="CHEBI:57692"/>
    </ligand>
</feature>
<dbReference type="RefSeq" id="WP_070127382.1">
    <property type="nucleotide sequence ID" value="NZ_MDHN01000041.1"/>
</dbReference>
<dbReference type="GO" id="GO:0000166">
    <property type="term" value="F:nucleotide binding"/>
    <property type="evidence" value="ECO:0007669"/>
    <property type="project" value="UniProtKB-KW"/>
</dbReference>
<dbReference type="InterPro" id="IPR036188">
    <property type="entry name" value="FAD/NAD-bd_sf"/>
</dbReference>
<proteinExistence type="predicted"/>
<gene>
    <name evidence="3" type="ORF">BFC18_20790</name>
</gene>
<evidence type="ECO:0000313" key="3">
    <source>
        <dbReference type="EMBL" id="OFC69167.1"/>
    </source>
</evidence>
<evidence type="ECO:0000313" key="4">
    <source>
        <dbReference type="Proteomes" id="UP000175691"/>
    </source>
</evidence>
<dbReference type="PIRSF" id="PIRSF011396">
    <property type="entry name" value="Trp_halogenase"/>
    <property type="match status" value="1"/>
</dbReference>